<evidence type="ECO:0000313" key="1">
    <source>
        <dbReference type="EMBL" id="EYC41906.1"/>
    </source>
</evidence>
<keyword evidence="2" id="KW-1185">Reference proteome</keyword>
<proteinExistence type="predicted"/>
<reference evidence="2" key="1">
    <citation type="journal article" date="2015" name="Nat. Genet.">
        <title>The genome and transcriptome of the zoonotic hookworm Ancylostoma ceylanicum identify infection-specific gene families.</title>
        <authorList>
            <person name="Schwarz E.M."/>
            <person name="Hu Y."/>
            <person name="Antoshechkin I."/>
            <person name="Miller M.M."/>
            <person name="Sternberg P.W."/>
            <person name="Aroian R.V."/>
        </authorList>
    </citation>
    <scope>NUCLEOTIDE SEQUENCE</scope>
    <source>
        <strain evidence="2">HY135</strain>
    </source>
</reference>
<sequence length="79" mass="8881">MPSGRRLNTEKEAQIGALNRAEFSSRVNSTDAVRIQYLISSYLGNPNGYDKKRDTGCRRTLTICDEKKIADKHPQLLVA</sequence>
<dbReference type="AlphaFoldDB" id="A0A016WQL4"/>
<dbReference type="EMBL" id="JARK01000151">
    <property type="protein sequence ID" value="EYC41906.1"/>
    <property type="molecule type" value="Genomic_DNA"/>
</dbReference>
<organism evidence="1 2">
    <name type="scientific">Ancylostoma ceylanicum</name>
    <dbReference type="NCBI Taxonomy" id="53326"/>
    <lineage>
        <taxon>Eukaryota</taxon>
        <taxon>Metazoa</taxon>
        <taxon>Ecdysozoa</taxon>
        <taxon>Nematoda</taxon>
        <taxon>Chromadorea</taxon>
        <taxon>Rhabditida</taxon>
        <taxon>Rhabditina</taxon>
        <taxon>Rhabditomorpha</taxon>
        <taxon>Strongyloidea</taxon>
        <taxon>Ancylostomatidae</taxon>
        <taxon>Ancylostomatinae</taxon>
        <taxon>Ancylostoma</taxon>
    </lineage>
</organism>
<accession>A0A016WQL4</accession>
<protein>
    <submittedName>
        <fullName evidence="1">Uncharacterized protein</fullName>
    </submittedName>
</protein>
<name>A0A016WQL4_9BILA</name>
<dbReference type="Proteomes" id="UP000024635">
    <property type="component" value="Unassembled WGS sequence"/>
</dbReference>
<comment type="caution">
    <text evidence="1">The sequence shown here is derived from an EMBL/GenBank/DDBJ whole genome shotgun (WGS) entry which is preliminary data.</text>
</comment>
<evidence type="ECO:0000313" key="2">
    <source>
        <dbReference type="Proteomes" id="UP000024635"/>
    </source>
</evidence>
<gene>
    <name evidence="1" type="primary">Acey_s0551.g3320</name>
    <name evidence="1" type="ORF">Y032_0551g3320</name>
</gene>